<feature type="region of interest" description="Disordered" evidence="1">
    <location>
        <begin position="1"/>
        <end position="23"/>
    </location>
</feature>
<dbReference type="AlphaFoldDB" id="A0AAD7FSL7"/>
<evidence type="ECO:0000313" key="2">
    <source>
        <dbReference type="EMBL" id="KAJ7635137.1"/>
    </source>
</evidence>
<dbReference type="Pfam" id="PF11017">
    <property type="entry name" value="DUF2855"/>
    <property type="match status" value="1"/>
</dbReference>
<evidence type="ECO:0000313" key="3">
    <source>
        <dbReference type="Proteomes" id="UP001221142"/>
    </source>
</evidence>
<sequence length="417" mass="46501">MSSLTNLSLCLPRPSSKTPHAPPAIATSTIETQLPPNHIVVKVDRFGFSANNVTYQALGEQPHFRYYDFHPAPTASNASPQTHGLVPVWGFGTVVASSHPKIPLGERIYGYLAPCRYLLLPVSPSDVNKHAFYVPRPHLPADRRPYNQIIRCANDPQYTATPQGEDLTMLYRPLFWTSYWFDDWLHSLRYRGANKILISSASAKTAFCAAYLFGKRRERGETRKDLELVGLTSKKNLAFTKGLRLYDSVQTYDDALPKGNAGEIWLYVDVAGNDELNARILAHFASIEADLAGAFALGLTNITPSSSAASSVFNARPTTKTFAAKASLGATPTELEPFFMPEWLDIRKHQLSLTEIFERQKTAWAELMRDCVGWVRIEHVKGAEGVKSAYERIRREGVGAEVGEIWSLWDGEEKAKL</sequence>
<proteinExistence type="predicted"/>
<name>A0AAD7FSL7_9AGAR</name>
<protein>
    <submittedName>
        <fullName evidence="2">Uncharacterized protein</fullName>
    </submittedName>
</protein>
<evidence type="ECO:0000256" key="1">
    <source>
        <dbReference type="SAM" id="MobiDB-lite"/>
    </source>
</evidence>
<dbReference type="InterPro" id="IPR021276">
    <property type="entry name" value="DUF2855"/>
</dbReference>
<organism evidence="2 3">
    <name type="scientific">Roridomyces roridus</name>
    <dbReference type="NCBI Taxonomy" id="1738132"/>
    <lineage>
        <taxon>Eukaryota</taxon>
        <taxon>Fungi</taxon>
        <taxon>Dikarya</taxon>
        <taxon>Basidiomycota</taxon>
        <taxon>Agaricomycotina</taxon>
        <taxon>Agaricomycetes</taxon>
        <taxon>Agaricomycetidae</taxon>
        <taxon>Agaricales</taxon>
        <taxon>Marasmiineae</taxon>
        <taxon>Mycenaceae</taxon>
        <taxon>Roridomyces</taxon>
    </lineage>
</organism>
<comment type="caution">
    <text evidence="2">The sequence shown here is derived from an EMBL/GenBank/DDBJ whole genome shotgun (WGS) entry which is preliminary data.</text>
</comment>
<keyword evidence="3" id="KW-1185">Reference proteome</keyword>
<dbReference type="Proteomes" id="UP001221142">
    <property type="component" value="Unassembled WGS sequence"/>
</dbReference>
<reference evidence="2" key="1">
    <citation type="submission" date="2023-03" db="EMBL/GenBank/DDBJ databases">
        <title>Massive genome expansion in bonnet fungi (Mycena s.s.) driven by repeated elements and novel gene families across ecological guilds.</title>
        <authorList>
            <consortium name="Lawrence Berkeley National Laboratory"/>
            <person name="Harder C.B."/>
            <person name="Miyauchi S."/>
            <person name="Viragh M."/>
            <person name="Kuo A."/>
            <person name="Thoen E."/>
            <person name="Andreopoulos B."/>
            <person name="Lu D."/>
            <person name="Skrede I."/>
            <person name="Drula E."/>
            <person name="Henrissat B."/>
            <person name="Morin E."/>
            <person name="Kohler A."/>
            <person name="Barry K."/>
            <person name="LaButti K."/>
            <person name="Morin E."/>
            <person name="Salamov A."/>
            <person name="Lipzen A."/>
            <person name="Mereny Z."/>
            <person name="Hegedus B."/>
            <person name="Baldrian P."/>
            <person name="Stursova M."/>
            <person name="Weitz H."/>
            <person name="Taylor A."/>
            <person name="Grigoriev I.V."/>
            <person name="Nagy L.G."/>
            <person name="Martin F."/>
            <person name="Kauserud H."/>
        </authorList>
    </citation>
    <scope>NUCLEOTIDE SEQUENCE</scope>
    <source>
        <strain evidence="2">9284</strain>
    </source>
</reference>
<gene>
    <name evidence="2" type="ORF">FB45DRAFT_1057057</name>
</gene>
<accession>A0AAD7FSL7</accession>
<dbReference type="EMBL" id="JARKIF010000007">
    <property type="protein sequence ID" value="KAJ7635137.1"/>
    <property type="molecule type" value="Genomic_DNA"/>
</dbReference>